<sequence>QLTNLSELKDIERRQDVLLDKLEQLYNQLILYKKNQNSIDLNLVPIRKELVVHLSAKQPSKNILNLIEKFRDNLSIRTY</sequence>
<evidence type="ECO:0000313" key="1">
    <source>
        <dbReference type="EMBL" id="CAF4405527.1"/>
    </source>
</evidence>
<protein>
    <submittedName>
        <fullName evidence="1">Uncharacterized protein</fullName>
    </submittedName>
</protein>
<organism evidence="1 2">
    <name type="scientific">Rotaria sordida</name>
    <dbReference type="NCBI Taxonomy" id="392033"/>
    <lineage>
        <taxon>Eukaryota</taxon>
        <taxon>Metazoa</taxon>
        <taxon>Spiralia</taxon>
        <taxon>Gnathifera</taxon>
        <taxon>Rotifera</taxon>
        <taxon>Eurotatoria</taxon>
        <taxon>Bdelloidea</taxon>
        <taxon>Philodinida</taxon>
        <taxon>Philodinidae</taxon>
        <taxon>Rotaria</taxon>
    </lineage>
</organism>
<comment type="caution">
    <text evidence="1">The sequence shown here is derived from an EMBL/GenBank/DDBJ whole genome shotgun (WGS) entry which is preliminary data.</text>
</comment>
<feature type="non-terminal residue" evidence="1">
    <location>
        <position position="79"/>
    </location>
</feature>
<evidence type="ECO:0000313" key="2">
    <source>
        <dbReference type="Proteomes" id="UP000663874"/>
    </source>
</evidence>
<dbReference type="AlphaFoldDB" id="A0A820PF43"/>
<dbReference type="Proteomes" id="UP000663874">
    <property type="component" value="Unassembled WGS sequence"/>
</dbReference>
<dbReference type="EMBL" id="CAJOBE010067356">
    <property type="protein sequence ID" value="CAF4405527.1"/>
    <property type="molecule type" value="Genomic_DNA"/>
</dbReference>
<name>A0A820PF43_9BILA</name>
<gene>
    <name evidence="1" type="ORF">FNK824_LOCUS44097</name>
</gene>
<reference evidence="1" key="1">
    <citation type="submission" date="2021-02" db="EMBL/GenBank/DDBJ databases">
        <authorList>
            <person name="Nowell W R."/>
        </authorList>
    </citation>
    <scope>NUCLEOTIDE SEQUENCE</scope>
</reference>
<proteinExistence type="predicted"/>
<feature type="non-terminal residue" evidence="1">
    <location>
        <position position="1"/>
    </location>
</feature>
<accession>A0A820PF43</accession>